<comment type="pathway">
    <text evidence="2">Amino-acid biosynthesis; L-proline biosynthesis; L-glutamate 5-semialdehyde from L-ornithine: step 1/1.</text>
</comment>
<dbReference type="InterPro" id="IPR050103">
    <property type="entry name" value="Class-III_PLP-dep_AT"/>
</dbReference>
<dbReference type="InterPro" id="IPR005814">
    <property type="entry name" value="Aminotrans_3"/>
</dbReference>
<dbReference type="GO" id="GO:0042802">
    <property type="term" value="F:identical protein binding"/>
    <property type="evidence" value="ECO:0007669"/>
    <property type="project" value="TreeGrafter"/>
</dbReference>
<dbReference type="InterPro" id="IPR015424">
    <property type="entry name" value="PyrdxlP-dep_Trfase"/>
</dbReference>
<keyword evidence="6" id="KW-0663">Pyridoxal phosphate</keyword>
<dbReference type="EMBL" id="LAZR01000044">
    <property type="protein sequence ID" value="KKN99918.1"/>
    <property type="molecule type" value="Genomic_DNA"/>
</dbReference>
<evidence type="ECO:0000256" key="1">
    <source>
        <dbReference type="ARBA" id="ARBA00001933"/>
    </source>
</evidence>
<evidence type="ECO:0000256" key="7">
    <source>
        <dbReference type="ARBA" id="ARBA00030587"/>
    </source>
</evidence>
<dbReference type="CDD" id="cd00610">
    <property type="entry name" value="OAT_like"/>
    <property type="match status" value="1"/>
</dbReference>
<dbReference type="GO" id="GO:0004587">
    <property type="term" value="F:ornithine aminotransferase activity"/>
    <property type="evidence" value="ECO:0007669"/>
    <property type="project" value="UniProtKB-EC"/>
</dbReference>
<dbReference type="SUPFAM" id="SSF53383">
    <property type="entry name" value="PLP-dependent transferases"/>
    <property type="match status" value="1"/>
</dbReference>
<keyword evidence="4" id="KW-0032">Aminotransferase</keyword>
<dbReference type="PANTHER" id="PTHR11986:SF18">
    <property type="entry name" value="ORNITHINE AMINOTRANSFERASE, MITOCHONDRIAL"/>
    <property type="match status" value="1"/>
</dbReference>
<dbReference type="FunFam" id="3.40.640.10:FF:000011">
    <property type="entry name" value="Ornithine aminotransferase"/>
    <property type="match status" value="1"/>
</dbReference>
<comment type="cofactor">
    <cofactor evidence="1">
        <name>pyridoxal 5'-phosphate</name>
        <dbReference type="ChEBI" id="CHEBI:597326"/>
    </cofactor>
</comment>
<dbReference type="InterPro" id="IPR015421">
    <property type="entry name" value="PyrdxlP-dep_Trfase_major"/>
</dbReference>
<dbReference type="GO" id="GO:0010121">
    <property type="term" value="P:L-arginine catabolic process to proline via ornithine"/>
    <property type="evidence" value="ECO:0007669"/>
    <property type="project" value="TreeGrafter"/>
</dbReference>
<dbReference type="Pfam" id="PF00202">
    <property type="entry name" value="Aminotran_3"/>
    <property type="match status" value="1"/>
</dbReference>
<dbReference type="GO" id="GO:0019544">
    <property type="term" value="P:L-arginine catabolic process to L-glutamate"/>
    <property type="evidence" value="ECO:0007669"/>
    <property type="project" value="TreeGrafter"/>
</dbReference>
<gene>
    <name evidence="8" type="ORF">LCGC14_0133390</name>
</gene>
<name>A0A0F9Y5N6_9ZZZZ</name>
<evidence type="ECO:0000256" key="3">
    <source>
        <dbReference type="ARBA" id="ARBA00012924"/>
    </source>
</evidence>
<dbReference type="InterPro" id="IPR010164">
    <property type="entry name" value="Orn_aminotrans"/>
</dbReference>
<dbReference type="GO" id="GO:0030170">
    <property type="term" value="F:pyridoxal phosphate binding"/>
    <property type="evidence" value="ECO:0007669"/>
    <property type="project" value="InterPro"/>
</dbReference>
<keyword evidence="5" id="KW-0808">Transferase</keyword>
<dbReference type="AlphaFoldDB" id="A0A0F9Y5N6"/>
<evidence type="ECO:0000256" key="5">
    <source>
        <dbReference type="ARBA" id="ARBA00022679"/>
    </source>
</evidence>
<evidence type="ECO:0000256" key="2">
    <source>
        <dbReference type="ARBA" id="ARBA00004998"/>
    </source>
</evidence>
<dbReference type="EC" id="2.6.1.13" evidence="3"/>
<dbReference type="GO" id="GO:0055129">
    <property type="term" value="P:L-proline biosynthetic process"/>
    <property type="evidence" value="ECO:0007669"/>
    <property type="project" value="UniProtKB-UniPathway"/>
</dbReference>
<dbReference type="GO" id="GO:0005737">
    <property type="term" value="C:cytoplasm"/>
    <property type="evidence" value="ECO:0007669"/>
    <property type="project" value="TreeGrafter"/>
</dbReference>
<accession>A0A0F9Y5N6</accession>
<protein>
    <recommendedName>
        <fullName evidence="3">ornithine aminotransferase</fullName>
        <ecNumber evidence="3">2.6.1.13</ecNumber>
    </recommendedName>
    <alternativeName>
        <fullName evidence="7">Ornithine--oxo-acid aminotransferase</fullName>
    </alternativeName>
</protein>
<dbReference type="FunFam" id="3.90.1150.10:FF:000152">
    <property type="entry name" value="Ornithine aminotransferase"/>
    <property type="match status" value="2"/>
</dbReference>
<evidence type="ECO:0000256" key="4">
    <source>
        <dbReference type="ARBA" id="ARBA00022576"/>
    </source>
</evidence>
<sequence length="426" mass="46360">MSILENISSKDAIALEEKHGAHNYHPLPVVLSKGEGVFVWDVEGKKYYDFLSAYSAVNQGHCHPKIVDAMTEQAKTLSLTSRAFYNDMLGKYEKYATETFHFDKLLPMNTGAEAVETALKICRKWAYEKKGIAENSAEIVVCENNFHGRTTTIISFSNDPVARKNFGPYTDGFIKIEYDNLNALEEVLKSNSNVAGFLVEPIQGEAGVYVPSEGYLSGAKALCEKYNVLFIADEVQTGIARTGRLLATCGNCSCSDKHCSGTPEIKPDILILGKALSGGAYPVSAVLANDSIMSVIRPGNHGSTFGGNPIAAAVGMAALEVVKDEKLAENAFVLGELFRAELTKFIETSDLVNSVRGKGLLNAILINDTEESSTAWDICMALKENGLLAKPTHGNIIRFAPPLVMTKEELLDCVSIIIKTLKEFKK</sequence>
<dbReference type="PIRSF" id="PIRSF000521">
    <property type="entry name" value="Transaminase_4ab_Lys_Orn"/>
    <property type="match status" value="1"/>
</dbReference>
<evidence type="ECO:0000256" key="6">
    <source>
        <dbReference type="ARBA" id="ARBA00022898"/>
    </source>
</evidence>
<dbReference type="PANTHER" id="PTHR11986">
    <property type="entry name" value="AMINOTRANSFERASE CLASS III"/>
    <property type="match status" value="1"/>
</dbReference>
<reference evidence="8" key="1">
    <citation type="journal article" date="2015" name="Nature">
        <title>Complex archaea that bridge the gap between prokaryotes and eukaryotes.</title>
        <authorList>
            <person name="Spang A."/>
            <person name="Saw J.H."/>
            <person name="Jorgensen S.L."/>
            <person name="Zaremba-Niedzwiedzka K."/>
            <person name="Martijn J."/>
            <person name="Lind A.E."/>
            <person name="van Eijk R."/>
            <person name="Schleper C."/>
            <person name="Guy L."/>
            <person name="Ettema T.J."/>
        </authorList>
    </citation>
    <scope>NUCLEOTIDE SEQUENCE</scope>
</reference>
<dbReference type="UniPathway" id="UPA00098">
    <property type="reaction ID" value="UER00358"/>
</dbReference>
<proteinExistence type="predicted"/>
<dbReference type="InterPro" id="IPR015422">
    <property type="entry name" value="PyrdxlP-dep_Trfase_small"/>
</dbReference>
<dbReference type="Gene3D" id="3.40.640.10">
    <property type="entry name" value="Type I PLP-dependent aspartate aminotransferase-like (Major domain)"/>
    <property type="match status" value="1"/>
</dbReference>
<dbReference type="NCBIfam" id="TIGR01885">
    <property type="entry name" value="Orn_aminotrans"/>
    <property type="match status" value="1"/>
</dbReference>
<organism evidence="8">
    <name type="scientific">marine sediment metagenome</name>
    <dbReference type="NCBI Taxonomy" id="412755"/>
    <lineage>
        <taxon>unclassified sequences</taxon>
        <taxon>metagenomes</taxon>
        <taxon>ecological metagenomes</taxon>
    </lineage>
</organism>
<evidence type="ECO:0000313" key="8">
    <source>
        <dbReference type="EMBL" id="KKN99918.1"/>
    </source>
</evidence>
<comment type="caution">
    <text evidence="8">The sequence shown here is derived from an EMBL/GenBank/DDBJ whole genome shotgun (WGS) entry which is preliminary data.</text>
</comment>
<dbReference type="Gene3D" id="3.90.1150.10">
    <property type="entry name" value="Aspartate Aminotransferase, domain 1"/>
    <property type="match status" value="1"/>
</dbReference>